<name>A0ABQ8KD58_9APHY</name>
<accession>A0ABQ8KD58</accession>
<dbReference type="EMBL" id="JADCUA010000014">
    <property type="protein sequence ID" value="KAH9835030.1"/>
    <property type="molecule type" value="Genomic_DNA"/>
</dbReference>
<reference evidence="1 2" key="1">
    <citation type="journal article" date="2021" name="Environ. Microbiol.">
        <title>Gene family expansions and transcriptome signatures uncover fungal adaptations to wood decay.</title>
        <authorList>
            <person name="Hage H."/>
            <person name="Miyauchi S."/>
            <person name="Viragh M."/>
            <person name="Drula E."/>
            <person name="Min B."/>
            <person name="Chaduli D."/>
            <person name="Navarro D."/>
            <person name="Favel A."/>
            <person name="Norest M."/>
            <person name="Lesage-Meessen L."/>
            <person name="Balint B."/>
            <person name="Merenyi Z."/>
            <person name="de Eugenio L."/>
            <person name="Morin E."/>
            <person name="Martinez A.T."/>
            <person name="Baldrian P."/>
            <person name="Stursova M."/>
            <person name="Martinez M.J."/>
            <person name="Novotny C."/>
            <person name="Magnuson J.K."/>
            <person name="Spatafora J.W."/>
            <person name="Maurice S."/>
            <person name="Pangilinan J."/>
            <person name="Andreopoulos W."/>
            <person name="LaButti K."/>
            <person name="Hundley H."/>
            <person name="Na H."/>
            <person name="Kuo A."/>
            <person name="Barry K."/>
            <person name="Lipzen A."/>
            <person name="Henrissat B."/>
            <person name="Riley R."/>
            <person name="Ahrendt S."/>
            <person name="Nagy L.G."/>
            <person name="Grigoriev I.V."/>
            <person name="Martin F."/>
            <person name="Rosso M.N."/>
        </authorList>
    </citation>
    <scope>NUCLEOTIDE SEQUENCE [LARGE SCALE GENOMIC DNA]</scope>
    <source>
        <strain evidence="1 2">CIRM-BRFM 1785</strain>
    </source>
</reference>
<dbReference type="Proteomes" id="UP000814176">
    <property type="component" value="Unassembled WGS sequence"/>
</dbReference>
<dbReference type="GeneID" id="72007429"/>
<protein>
    <submittedName>
        <fullName evidence="1">Uncharacterized protein</fullName>
    </submittedName>
</protein>
<organism evidence="1 2">
    <name type="scientific">Rhodofomes roseus</name>
    <dbReference type="NCBI Taxonomy" id="34475"/>
    <lineage>
        <taxon>Eukaryota</taxon>
        <taxon>Fungi</taxon>
        <taxon>Dikarya</taxon>
        <taxon>Basidiomycota</taxon>
        <taxon>Agaricomycotina</taxon>
        <taxon>Agaricomycetes</taxon>
        <taxon>Polyporales</taxon>
        <taxon>Rhodofomes</taxon>
    </lineage>
</organism>
<proteinExistence type="predicted"/>
<dbReference type="RefSeq" id="XP_047777516.1">
    <property type="nucleotide sequence ID" value="XM_047926697.1"/>
</dbReference>
<evidence type="ECO:0000313" key="1">
    <source>
        <dbReference type="EMBL" id="KAH9835030.1"/>
    </source>
</evidence>
<keyword evidence="2" id="KW-1185">Reference proteome</keyword>
<sequence length="169" mass="18610">MYKRREYTVYVVVVLSATDTCATGRIAPVGKRAMRLEKPFPKSDIAGAVNDYCNLLMGLSKFTNLVHSCNRTYLATLSSAVVAHPSSALYGRSSNRDRVSDHLQTDPGSLQLVYLRGQVTTRRRRPKTCVVMPASNTVIWSWSSRVGKRAKVGLEKSLSKLVVALGFAS</sequence>
<comment type="caution">
    <text evidence="1">The sequence shown here is derived from an EMBL/GenBank/DDBJ whole genome shotgun (WGS) entry which is preliminary data.</text>
</comment>
<evidence type="ECO:0000313" key="2">
    <source>
        <dbReference type="Proteomes" id="UP000814176"/>
    </source>
</evidence>
<gene>
    <name evidence="1" type="ORF">C8Q71DRAFT_849263</name>
</gene>